<dbReference type="EMBL" id="JBHSIS010000002">
    <property type="protein sequence ID" value="MFC4852911.1"/>
    <property type="molecule type" value="Genomic_DNA"/>
</dbReference>
<dbReference type="SMART" id="SM01043">
    <property type="entry name" value="BTAD"/>
    <property type="match status" value="1"/>
</dbReference>
<comment type="caution">
    <text evidence="7">The sequence shown here is derived from an EMBL/GenBank/DDBJ whole genome shotgun (WGS) entry which is preliminary data.</text>
</comment>
<organism evidence="7 8">
    <name type="scientific">Actinophytocola glycyrrhizae</name>
    <dbReference type="NCBI Taxonomy" id="2044873"/>
    <lineage>
        <taxon>Bacteria</taxon>
        <taxon>Bacillati</taxon>
        <taxon>Actinomycetota</taxon>
        <taxon>Actinomycetes</taxon>
        <taxon>Pseudonocardiales</taxon>
        <taxon>Pseudonocardiaceae</taxon>
    </lineage>
</organism>
<dbReference type="CDD" id="cd15831">
    <property type="entry name" value="BTAD"/>
    <property type="match status" value="1"/>
</dbReference>
<keyword evidence="3 5" id="KW-0238">DNA-binding</keyword>
<sequence length="271" mass="30116">MEFGVLGALRLAHGNRSCVPTSPKGRQLLALLMVNANQMVPVHACVDELWQADPPRSAVSTLQTYVLQIRRLLRAVPTVRGQEVLTTHNMSYQLHVPAESFDRGMFESLVGRARAAIVQGDDRRAAELFDSALGLWRGSALADVPDGPTIAVHRIGLEETRFGVLEQRIEAYLRLGRHHELLAELGTLADTHPLHENVQAQFMVALYRSGRQAQAIEMFHRLRTLLFDQLGLDPVPRMRRLYEAILAADPMLEVSALRQRPDQLPASGDGG</sequence>
<evidence type="ECO:0000256" key="4">
    <source>
        <dbReference type="ARBA" id="ARBA00023163"/>
    </source>
</evidence>
<evidence type="ECO:0000313" key="7">
    <source>
        <dbReference type="EMBL" id="MFC4852911.1"/>
    </source>
</evidence>
<keyword evidence="2" id="KW-0805">Transcription regulation</keyword>
<dbReference type="SMART" id="SM00862">
    <property type="entry name" value="Trans_reg_C"/>
    <property type="match status" value="1"/>
</dbReference>
<gene>
    <name evidence="7" type="ORF">ACFPCV_05295</name>
</gene>
<dbReference type="InterPro" id="IPR001867">
    <property type="entry name" value="OmpR/PhoB-type_DNA-bd"/>
</dbReference>
<dbReference type="Pfam" id="PF03704">
    <property type="entry name" value="BTAD"/>
    <property type="match status" value="1"/>
</dbReference>
<proteinExistence type="inferred from homology"/>
<dbReference type="InterPro" id="IPR051677">
    <property type="entry name" value="AfsR-DnrI-RedD_regulator"/>
</dbReference>
<protein>
    <submittedName>
        <fullName evidence="7">BTAD domain-containing putative transcriptional regulator</fullName>
    </submittedName>
</protein>
<keyword evidence="4" id="KW-0804">Transcription</keyword>
<feature type="domain" description="OmpR/PhoB-type" evidence="6">
    <location>
        <begin position="1"/>
        <end position="96"/>
    </location>
</feature>
<dbReference type="InterPro" id="IPR011990">
    <property type="entry name" value="TPR-like_helical_dom_sf"/>
</dbReference>
<evidence type="ECO:0000256" key="1">
    <source>
        <dbReference type="ARBA" id="ARBA00005820"/>
    </source>
</evidence>
<evidence type="ECO:0000256" key="5">
    <source>
        <dbReference type="PROSITE-ProRule" id="PRU01091"/>
    </source>
</evidence>
<dbReference type="Gene3D" id="1.25.40.10">
    <property type="entry name" value="Tetratricopeptide repeat domain"/>
    <property type="match status" value="1"/>
</dbReference>
<accession>A0ABV9RWQ6</accession>
<dbReference type="PROSITE" id="PS51755">
    <property type="entry name" value="OMPR_PHOB"/>
    <property type="match status" value="1"/>
</dbReference>
<feature type="DNA-binding region" description="OmpR/PhoB-type" evidence="5">
    <location>
        <begin position="1"/>
        <end position="96"/>
    </location>
</feature>
<comment type="similarity">
    <text evidence="1">Belongs to the AfsR/DnrI/RedD regulatory family.</text>
</comment>
<dbReference type="Pfam" id="PF00486">
    <property type="entry name" value="Trans_reg_C"/>
    <property type="match status" value="1"/>
</dbReference>
<dbReference type="PANTHER" id="PTHR35807:SF1">
    <property type="entry name" value="TRANSCRIPTIONAL REGULATOR REDD"/>
    <property type="match status" value="1"/>
</dbReference>
<dbReference type="Proteomes" id="UP001595859">
    <property type="component" value="Unassembled WGS sequence"/>
</dbReference>
<dbReference type="InterPro" id="IPR005158">
    <property type="entry name" value="BTAD"/>
</dbReference>
<evidence type="ECO:0000313" key="8">
    <source>
        <dbReference type="Proteomes" id="UP001595859"/>
    </source>
</evidence>
<keyword evidence="8" id="KW-1185">Reference proteome</keyword>
<dbReference type="InterPro" id="IPR036388">
    <property type="entry name" value="WH-like_DNA-bd_sf"/>
</dbReference>
<reference evidence="8" key="1">
    <citation type="journal article" date="2019" name="Int. J. Syst. Evol. Microbiol.">
        <title>The Global Catalogue of Microorganisms (GCM) 10K type strain sequencing project: providing services to taxonomists for standard genome sequencing and annotation.</title>
        <authorList>
            <consortium name="The Broad Institute Genomics Platform"/>
            <consortium name="The Broad Institute Genome Sequencing Center for Infectious Disease"/>
            <person name="Wu L."/>
            <person name="Ma J."/>
        </authorList>
    </citation>
    <scope>NUCLEOTIDE SEQUENCE [LARGE SCALE GENOMIC DNA]</scope>
    <source>
        <strain evidence="8">ZS-22-S1</strain>
    </source>
</reference>
<evidence type="ECO:0000256" key="3">
    <source>
        <dbReference type="ARBA" id="ARBA00023125"/>
    </source>
</evidence>
<dbReference type="RefSeq" id="WP_378054862.1">
    <property type="nucleotide sequence ID" value="NZ_JBHSIS010000002.1"/>
</dbReference>
<name>A0ABV9RWQ6_9PSEU</name>
<dbReference type="InterPro" id="IPR016032">
    <property type="entry name" value="Sig_transdc_resp-reg_C-effctor"/>
</dbReference>
<dbReference type="SUPFAM" id="SSF48452">
    <property type="entry name" value="TPR-like"/>
    <property type="match status" value="1"/>
</dbReference>
<dbReference type="SUPFAM" id="SSF46894">
    <property type="entry name" value="C-terminal effector domain of the bipartite response regulators"/>
    <property type="match status" value="1"/>
</dbReference>
<evidence type="ECO:0000259" key="6">
    <source>
        <dbReference type="PROSITE" id="PS51755"/>
    </source>
</evidence>
<dbReference type="PANTHER" id="PTHR35807">
    <property type="entry name" value="TRANSCRIPTIONAL REGULATOR REDD-RELATED"/>
    <property type="match status" value="1"/>
</dbReference>
<dbReference type="Gene3D" id="1.10.10.10">
    <property type="entry name" value="Winged helix-like DNA-binding domain superfamily/Winged helix DNA-binding domain"/>
    <property type="match status" value="1"/>
</dbReference>
<evidence type="ECO:0000256" key="2">
    <source>
        <dbReference type="ARBA" id="ARBA00023015"/>
    </source>
</evidence>